<dbReference type="SUPFAM" id="SSF55486">
    <property type="entry name" value="Metalloproteases ('zincins'), catalytic domain"/>
    <property type="match status" value="1"/>
</dbReference>
<comment type="caution">
    <text evidence="2">Lacks conserved residue(s) required for the propagation of feature annotation.</text>
</comment>
<dbReference type="Gene3D" id="3.40.390.10">
    <property type="entry name" value="Collagenase (Catalytic Domain)"/>
    <property type="match status" value="1"/>
</dbReference>
<keyword evidence="3" id="KW-0732">Signal</keyword>
<evidence type="ECO:0000313" key="6">
    <source>
        <dbReference type="Proteomes" id="UP000605970"/>
    </source>
</evidence>
<feature type="active site" evidence="2">
    <location>
        <position position="1004"/>
    </location>
</feature>
<dbReference type="Pfam" id="PF01400">
    <property type="entry name" value="Astacin"/>
    <property type="match status" value="1"/>
</dbReference>
<comment type="caution">
    <text evidence="5">The sequence shown here is derived from an EMBL/GenBank/DDBJ whole genome shotgun (WGS) entry which is preliminary data.</text>
</comment>
<dbReference type="PANTHER" id="PTHR10127">
    <property type="entry name" value="DISCOIDIN, CUB, EGF, LAMININ , AND ZINC METALLOPROTEASE DOMAIN CONTAINING"/>
    <property type="match status" value="1"/>
</dbReference>
<feature type="binding site" evidence="2">
    <location>
        <position position="1007"/>
    </location>
    <ligand>
        <name>Zn(2+)</name>
        <dbReference type="ChEBI" id="CHEBI:29105"/>
        <note>catalytic</note>
    </ligand>
</feature>
<keyword evidence="2 3" id="KW-0645">Protease</keyword>
<evidence type="ECO:0000256" key="1">
    <source>
        <dbReference type="ARBA" id="ARBA00023157"/>
    </source>
</evidence>
<dbReference type="InterPro" id="IPR001506">
    <property type="entry name" value="Peptidase_M12A"/>
</dbReference>
<dbReference type="EC" id="3.4.24.-" evidence="3"/>
<feature type="domain" description="Peptidase M12A" evidence="4">
    <location>
        <begin position="901"/>
        <end position="1108"/>
    </location>
</feature>
<dbReference type="SMART" id="SM00235">
    <property type="entry name" value="ZnMc"/>
    <property type="match status" value="1"/>
</dbReference>
<feature type="chain" id="PRO_5035960609" description="Metalloendopeptidase" evidence="3">
    <location>
        <begin position="22"/>
        <end position="1374"/>
    </location>
</feature>
<keyword evidence="2 3" id="KW-0482">Metalloprotease</keyword>
<keyword evidence="1 2" id="KW-1015">Disulfide bond</keyword>
<dbReference type="GO" id="GO:0008270">
    <property type="term" value="F:zinc ion binding"/>
    <property type="evidence" value="ECO:0007669"/>
    <property type="project" value="UniProtKB-UniRule"/>
</dbReference>
<feature type="disulfide bond" evidence="2">
    <location>
        <begin position="973"/>
        <end position="995"/>
    </location>
</feature>
<sequence>MAKLPIKAFLVILVMNGSVLVTNCSINDKMFSFGEPSPILENEISNTILPEIAQQSTGCTGIVFCYISQLGFRNKSQGLQGNWKPTKAFELTKKGNSQLCHNIYNLKRLVKPSLENQPWHGIIVIKHEINTLEIQADIFPEGKNLLLKGITPFEIFSFLLGKDESFKNKIIDASQVDKDFLYYSSFKLNPLFNDYPGIFALKFDIMAKRPKNIQSKPINRFFIWDFVKRCPEIETDSTEKPDNKPLVYDFYKRTSKYEPHKLQLCANIYELGCLPANYQKFPRTSLNKQCKIVNKNYNKECEENMWSTFTICYKSRLDPEYLGVNVKNIVNLYNYAKSDYAKSCKRIGQHGLEMRVCARRTSFNRDNKNNIYKINYNVKAKIGFSYAYLSFPFEKIVSISGKINETNGLLQSPSKEDVNIPIFTIQLGNNANYFATLIDINGNKIDYSESAIFWINNIFDKRITIQDSFQSIVNGNETIPLLGLDMDLWNNKLNLLKKMEFPQSSCLLKFKFNGNELGSDKRCRMFNSKPDFVSNRIELRSSLLNLACNTKEADELEQSGQLEYYERCKYKSGEENKMMDWNSVNLTLCYKSELNDLLKNNPKSNYAKSCKGTGNEDKHGIEFQISATRIGFEKSEEKEKYWITFKVDIIVGFSYSEQIIKFGKPIKVSGKIGSYYKDSPKVLGSLDDNEEMPLLFTIQIGNKENNFAILIDEMNGVVYDYSRFVLANINNKLSINKLIQKEGAIAFLGPDMNFEGKQLLITNFRVNSVSKKSFSGTIKLTLNNEKMYKQFSCYKRPSTHCDAIGFDNYNKLKEEFDKLMKLYNDCPCEREPRPSHINDDWLKVQKKSRSKRSVNNEVKLGTKDKDGLIIGCENAKNIAFGDKRLRFEDVERCKDFVPEYARVKRQLFHDEREKSILWEMPIPFAFSEKDEKWITNVKAGLKVLSDKTCIQFEEVDKEYHKNHLLFIYNSDGCSSVVGRRKSDEKHDVDVPQGSCDSISTVIHETMHALGIEHEQSRSDRNGSVWIYIDNGDSPNFNREPTLNFDTPYDFGSVMHYGPNDFAIDDSMFVIIALRHEYQHTLGTSYYPHGNFAAKCNQGEYQLNKGKCKNGGYPDPLNNCKCRCPEGYFGNCEKYTSYTTELTATFTKQYITIIDNYEQAIIKGRNYKENEISKRIVIHIEKLEGFECGYPCSENYIEIKYIEDKSATGAKICCINPSIPSIIIADVNTDIQIMRRGNKGKYDISFKFEPSPSKESSKCKEVRKSIFDAKFHQFAPILVVLNAKGEWVEGPPNHGPSFCLTCNRDNTFIVNGIYYPPNNCILNSIPNPCTYEVCFKCMDIEGFNEPNWYWKNSLGEWFLVTRIGCYPPDHIGGGR</sequence>
<dbReference type="OrthoDB" id="291007at2759"/>
<dbReference type="GO" id="GO:0004222">
    <property type="term" value="F:metalloendopeptidase activity"/>
    <property type="evidence" value="ECO:0007669"/>
    <property type="project" value="UniProtKB-UniRule"/>
</dbReference>
<dbReference type="PRINTS" id="PR00480">
    <property type="entry name" value="ASTACIN"/>
</dbReference>
<dbReference type="InterPro" id="IPR006026">
    <property type="entry name" value="Peptidase_Metallo"/>
</dbReference>
<organism evidence="5 6">
    <name type="scientific">Meloidogyne graminicola</name>
    <dbReference type="NCBI Taxonomy" id="189291"/>
    <lineage>
        <taxon>Eukaryota</taxon>
        <taxon>Metazoa</taxon>
        <taxon>Ecdysozoa</taxon>
        <taxon>Nematoda</taxon>
        <taxon>Chromadorea</taxon>
        <taxon>Rhabditida</taxon>
        <taxon>Tylenchina</taxon>
        <taxon>Tylenchomorpha</taxon>
        <taxon>Tylenchoidea</taxon>
        <taxon>Meloidogynidae</taxon>
        <taxon>Meloidogyninae</taxon>
        <taxon>Meloidogyne</taxon>
    </lineage>
</organism>
<dbReference type="Proteomes" id="UP000605970">
    <property type="component" value="Unassembled WGS sequence"/>
</dbReference>
<dbReference type="InterPro" id="IPR024079">
    <property type="entry name" value="MetalloPept_cat_dom_sf"/>
</dbReference>
<gene>
    <name evidence="5" type="ORF">Mgra_00006925</name>
</gene>
<keyword evidence="2 3" id="KW-0378">Hydrolase</keyword>
<dbReference type="EMBL" id="JABEBT010000072">
    <property type="protein sequence ID" value="KAF7633618.1"/>
    <property type="molecule type" value="Genomic_DNA"/>
</dbReference>
<dbReference type="GO" id="GO:0006508">
    <property type="term" value="P:proteolysis"/>
    <property type="evidence" value="ECO:0007669"/>
    <property type="project" value="UniProtKB-KW"/>
</dbReference>
<keyword evidence="6" id="KW-1185">Reference proteome</keyword>
<feature type="signal peptide" evidence="3">
    <location>
        <begin position="1"/>
        <end position="21"/>
    </location>
</feature>
<keyword evidence="2 3" id="KW-0479">Metal-binding</keyword>
<dbReference type="PROSITE" id="PS51864">
    <property type="entry name" value="ASTACIN"/>
    <property type="match status" value="1"/>
</dbReference>
<keyword evidence="2 3" id="KW-0862">Zinc</keyword>
<evidence type="ECO:0000256" key="2">
    <source>
        <dbReference type="PROSITE-ProRule" id="PRU01211"/>
    </source>
</evidence>
<evidence type="ECO:0000256" key="3">
    <source>
        <dbReference type="RuleBase" id="RU361183"/>
    </source>
</evidence>
<proteinExistence type="predicted"/>
<name>A0A8S9ZJZ3_9BILA</name>
<dbReference type="PANTHER" id="PTHR10127:SF802">
    <property type="entry name" value="ZINC METALLOPROTEINASE NAS-10"/>
    <property type="match status" value="1"/>
</dbReference>
<comment type="cofactor">
    <cofactor evidence="2 3">
        <name>Zn(2+)</name>
        <dbReference type="ChEBI" id="CHEBI:29105"/>
    </cofactor>
    <text evidence="2 3">Binds 1 zinc ion per subunit.</text>
</comment>
<reference evidence="5" key="1">
    <citation type="journal article" date="2020" name="Ecol. Evol.">
        <title>Genome structure and content of the rice root-knot nematode (Meloidogyne graminicola).</title>
        <authorList>
            <person name="Phan N.T."/>
            <person name="Danchin E.G.J."/>
            <person name="Klopp C."/>
            <person name="Perfus-Barbeoch L."/>
            <person name="Kozlowski D.K."/>
            <person name="Koutsovoulos G.D."/>
            <person name="Lopez-Roques C."/>
            <person name="Bouchez O."/>
            <person name="Zahm M."/>
            <person name="Besnard G."/>
            <person name="Bellafiore S."/>
        </authorList>
    </citation>
    <scope>NUCLEOTIDE SEQUENCE</scope>
    <source>
        <strain evidence="5">VN-18</strain>
    </source>
</reference>
<feature type="binding site" evidence="2">
    <location>
        <position position="1013"/>
    </location>
    <ligand>
        <name>Zn(2+)</name>
        <dbReference type="ChEBI" id="CHEBI:29105"/>
        <note>catalytic</note>
    </ligand>
</feature>
<evidence type="ECO:0000313" key="5">
    <source>
        <dbReference type="EMBL" id="KAF7633618.1"/>
    </source>
</evidence>
<feature type="binding site" evidence="2">
    <location>
        <position position="1003"/>
    </location>
    <ligand>
        <name>Zn(2+)</name>
        <dbReference type="ChEBI" id="CHEBI:29105"/>
        <note>catalytic</note>
    </ligand>
</feature>
<evidence type="ECO:0000259" key="4">
    <source>
        <dbReference type="PROSITE" id="PS51864"/>
    </source>
</evidence>
<accession>A0A8S9ZJZ3</accession>
<protein>
    <recommendedName>
        <fullName evidence="3">Metalloendopeptidase</fullName>
        <ecNumber evidence="3">3.4.24.-</ecNumber>
    </recommendedName>
</protein>